<feature type="transmembrane region" description="Helical" evidence="1">
    <location>
        <begin position="170"/>
        <end position="192"/>
    </location>
</feature>
<sequence length="196" mass="21280">MPTLYDVEAYLNGVLLLARKRTDGFAWLDLSADGFWRSFWSILYALPALSVSWASYRNAYLAHVEGADAGAGFVLRLAFIDVATWVLPLVVIGLIARPIGVERHFPRFVVATNWLGTLSAYALALPSVLRMVLPGGDDLVLLASIAVFFLVVFLLFRITRLSFDGDASSATFVTIVSIVVSLALSGLMQRILGVAG</sequence>
<keyword evidence="1" id="KW-0472">Membrane</keyword>
<feature type="transmembrane region" description="Helical" evidence="1">
    <location>
        <begin position="108"/>
        <end position="133"/>
    </location>
</feature>
<protein>
    <recommendedName>
        <fullName evidence="4">Transporter</fullName>
    </recommendedName>
</protein>
<dbReference type="EMBL" id="VHLH01000014">
    <property type="protein sequence ID" value="TPW28657.1"/>
    <property type="molecule type" value="Genomic_DNA"/>
</dbReference>
<dbReference type="OrthoDB" id="9811204at2"/>
<name>A0A506UA08_9HYPH</name>
<comment type="caution">
    <text evidence="2">The sequence shown here is derived from an EMBL/GenBank/DDBJ whole genome shotgun (WGS) entry which is preliminary data.</text>
</comment>
<keyword evidence="3" id="KW-1185">Reference proteome</keyword>
<dbReference type="Proteomes" id="UP000320314">
    <property type="component" value="Unassembled WGS sequence"/>
</dbReference>
<feature type="transmembrane region" description="Helical" evidence="1">
    <location>
        <begin position="35"/>
        <end position="53"/>
    </location>
</feature>
<evidence type="ECO:0000313" key="2">
    <source>
        <dbReference type="EMBL" id="TPW28657.1"/>
    </source>
</evidence>
<evidence type="ECO:0000256" key="1">
    <source>
        <dbReference type="SAM" id="Phobius"/>
    </source>
</evidence>
<accession>A0A506UA08</accession>
<evidence type="ECO:0008006" key="4">
    <source>
        <dbReference type="Google" id="ProtNLM"/>
    </source>
</evidence>
<feature type="transmembrane region" description="Helical" evidence="1">
    <location>
        <begin position="139"/>
        <end position="158"/>
    </location>
</feature>
<organism evidence="2 3">
    <name type="scientific">Pararhizobium mangrovi</name>
    <dbReference type="NCBI Taxonomy" id="2590452"/>
    <lineage>
        <taxon>Bacteria</taxon>
        <taxon>Pseudomonadati</taxon>
        <taxon>Pseudomonadota</taxon>
        <taxon>Alphaproteobacteria</taxon>
        <taxon>Hyphomicrobiales</taxon>
        <taxon>Rhizobiaceae</taxon>
        <taxon>Rhizobium/Agrobacterium group</taxon>
        <taxon>Pararhizobium</taxon>
    </lineage>
</organism>
<keyword evidence="1" id="KW-0812">Transmembrane</keyword>
<evidence type="ECO:0000313" key="3">
    <source>
        <dbReference type="Proteomes" id="UP000320314"/>
    </source>
</evidence>
<reference evidence="2 3" key="1">
    <citation type="submission" date="2019-06" db="EMBL/GenBank/DDBJ databases">
        <authorList>
            <person name="Li M."/>
        </authorList>
    </citation>
    <scope>NUCLEOTIDE SEQUENCE [LARGE SCALE GENOMIC DNA]</scope>
    <source>
        <strain evidence="2 3">BGMRC6574</strain>
    </source>
</reference>
<dbReference type="AlphaFoldDB" id="A0A506UA08"/>
<gene>
    <name evidence="2" type="ORF">FJU11_08765</name>
</gene>
<dbReference type="RefSeq" id="WP_141166669.1">
    <property type="nucleotide sequence ID" value="NZ_VHLH01000014.1"/>
</dbReference>
<keyword evidence="1" id="KW-1133">Transmembrane helix</keyword>
<feature type="transmembrane region" description="Helical" evidence="1">
    <location>
        <begin position="73"/>
        <end position="96"/>
    </location>
</feature>
<proteinExistence type="predicted"/>